<organism evidence="3 4">
    <name type="scientific">Elsinoe ampelina</name>
    <dbReference type="NCBI Taxonomy" id="302913"/>
    <lineage>
        <taxon>Eukaryota</taxon>
        <taxon>Fungi</taxon>
        <taxon>Dikarya</taxon>
        <taxon>Ascomycota</taxon>
        <taxon>Pezizomycotina</taxon>
        <taxon>Dothideomycetes</taxon>
        <taxon>Dothideomycetidae</taxon>
        <taxon>Myriangiales</taxon>
        <taxon>Elsinoaceae</taxon>
        <taxon>Elsinoe</taxon>
    </lineage>
</organism>
<evidence type="ECO:0000256" key="1">
    <source>
        <dbReference type="SAM" id="MobiDB-lite"/>
    </source>
</evidence>
<sequence>MSRSRQPRANHNQDADEEKRLWGQIKAEAKKIDSMIARCGSIGNEIVEIEKQQAALLDADKLSDAALDSKLEELYRENVRLSEQIQHMIEGKSDEVNLLDNIRILQALRESAEESVPLSASSVRSASANGGAKSRAALVAKRKANGNPGSAITDDGDDSTISSPRGSGRLNAVPGREKSARGSSAAPSMREASVKIEDGAESVTSSVDGGGTASKPASEAGNLAINISTTQQARQALIPGAMVFYRNKGRAQEGEGILCRVTSVIGEGKQRRYEIQDADPDPQPGTGEIPAPYRASVSHLYAIPASNALPDLAKGRNVLAQYPDTTTFYKAEVSTPWRAKDLSGEKGAYVRLRFEGEMEEAKEMEVERRFVVPDPPTSK</sequence>
<dbReference type="PANTHER" id="PTHR21539">
    <property type="entry name" value="SAGA-ASSOCIATED FACTOR 29"/>
    <property type="match status" value="1"/>
</dbReference>
<proteinExistence type="predicted"/>
<dbReference type="Proteomes" id="UP000799538">
    <property type="component" value="Unassembled WGS sequence"/>
</dbReference>
<name>A0A6A6G8F8_9PEZI</name>
<dbReference type="Gene3D" id="2.30.30.140">
    <property type="match status" value="1"/>
</dbReference>
<keyword evidence="4" id="KW-1185">Reference proteome</keyword>
<protein>
    <submittedName>
        <fullName evidence="3">SGF29 tudor-like domain-containing protein</fullName>
    </submittedName>
</protein>
<feature type="compositionally biased region" description="Low complexity" evidence="1">
    <location>
        <begin position="149"/>
        <end position="163"/>
    </location>
</feature>
<dbReference type="PANTHER" id="PTHR21539:SF0">
    <property type="entry name" value="SAGA-ASSOCIATED FACTOR 29"/>
    <property type="match status" value="1"/>
</dbReference>
<dbReference type="CDD" id="cd20393">
    <property type="entry name" value="Tudor_SGF29_rpt1"/>
    <property type="match status" value="1"/>
</dbReference>
<feature type="compositionally biased region" description="Basic and acidic residues" evidence="1">
    <location>
        <begin position="11"/>
        <end position="20"/>
    </location>
</feature>
<dbReference type="Pfam" id="PF07039">
    <property type="entry name" value="SGF29_Tudor"/>
    <property type="match status" value="1"/>
</dbReference>
<accession>A0A6A6G8F8</accession>
<evidence type="ECO:0000259" key="2">
    <source>
        <dbReference type="PROSITE" id="PS51518"/>
    </source>
</evidence>
<dbReference type="EMBL" id="ML992509">
    <property type="protein sequence ID" value="KAF2221992.1"/>
    <property type="molecule type" value="Genomic_DNA"/>
</dbReference>
<evidence type="ECO:0000313" key="3">
    <source>
        <dbReference type="EMBL" id="KAF2221992.1"/>
    </source>
</evidence>
<dbReference type="AlphaFoldDB" id="A0A6A6G8F8"/>
<feature type="region of interest" description="Disordered" evidence="1">
    <location>
        <begin position="1"/>
        <end position="20"/>
    </location>
</feature>
<dbReference type="PROSITE" id="PS51518">
    <property type="entry name" value="SGF29_C"/>
    <property type="match status" value="1"/>
</dbReference>
<feature type="domain" description="SGF29 C-terminal" evidence="2">
    <location>
        <begin position="233"/>
        <end position="379"/>
    </location>
</feature>
<feature type="region of interest" description="Disordered" evidence="1">
    <location>
        <begin position="142"/>
        <end position="216"/>
    </location>
</feature>
<dbReference type="InterPro" id="IPR037802">
    <property type="entry name" value="SGF29"/>
</dbReference>
<dbReference type="InterPro" id="IPR047288">
    <property type="entry name" value="Tudor_SGF29_rpt1"/>
</dbReference>
<dbReference type="GO" id="GO:0000124">
    <property type="term" value="C:SAGA complex"/>
    <property type="evidence" value="ECO:0007669"/>
    <property type="project" value="InterPro"/>
</dbReference>
<dbReference type="InterPro" id="IPR010750">
    <property type="entry name" value="SGF29_tudor-like_dom"/>
</dbReference>
<reference evidence="4" key="1">
    <citation type="journal article" date="2020" name="Stud. Mycol.">
        <title>101 Dothideomycetes genomes: A test case for predicting lifestyles and emergence of pathogens.</title>
        <authorList>
            <person name="Haridas S."/>
            <person name="Albert R."/>
            <person name="Binder M."/>
            <person name="Bloem J."/>
            <person name="LaButti K."/>
            <person name="Salamov A."/>
            <person name="Andreopoulos B."/>
            <person name="Baker S."/>
            <person name="Barry K."/>
            <person name="Bills G."/>
            <person name="Bluhm B."/>
            <person name="Cannon C."/>
            <person name="Castanera R."/>
            <person name="Culley D."/>
            <person name="Daum C."/>
            <person name="Ezra D."/>
            <person name="Gonzalez J."/>
            <person name="Henrissat B."/>
            <person name="Kuo A."/>
            <person name="Liang C."/>
            <person name="Lipzen A."/>
            <person name="Lutzoni F."/>
            <person name="Magnuson J."/>
            <person name="Mondo S."/>
            <person name="Nolan M."/>
            <person name="Ohm R."/>
            <person name="Pangilinan J."/>
            <person name="Park H.-J."/>
            <person name="Ramirez L."/>
            <person name="Alfaro M."/>
            <person name="Sun H."/>
            <person name="Tritt A."/>
            <person name="Yoshinaga Y."/>
            <person name="Zwiers L.-H."/>
            <person name="Turgeon B."/>
            <person name="Goodwin S."/>
            <person name="Spatafora J."/>
            <person name="Crous P."/>
            <person name="Grigoriev I."/>
        </authorList>
    </citation>
    <scope>NUCLEOTIDE SEQUENCE [LARGE SCALE GENOMIC DNA]</scope>
    <source>
        <strain evidence="4">CECT 20119</strain>
    </source>
</reference>
<dbReference type="OrthoDB" id="10265994at2759"/>
<gene>
    <name evidence="3" type="ORF">BDZ85DRAFT_264712</name>
</gene>
<evidence type="ECO:0000313" key="4">
    <source>
        <dbReference type="Proteomes" id="UP000799538"/>
    </source>
</evidence>